<proteinExistence type="predicted"/>
<dbReference type="OrthoDB" id="1426508at2"/>
<dbReference type="PROSITE" id="PS51257">
    <property type="entry name" value="PROKAR_LIPOPROTEIN"/>
    <property type="match status" value="1"/>
</dbReference>
<dbReference type="RefSeq" id="WP_081164352.1">
    <property type="nucleotide sequence ID" value="NZ_LWBP01000156.1"/>
</dbReference>
<evidence type="ECO:0000313" key="1">
    <source>
        <dbReference type="EMBL" id="OQP60241.1"/>
    </source>
</evidence>
<dbReference type="EMBL" id="LWBP01000156">
    <property type="protein sequence ID" value="OQP60241.1"/>
    <property type="molecule type" value="Genomic_DNA"/>
</dbReference>
<dbReference type="STRING" id="550983.A4R26_19990"/>
<comment type="caution">
    <text evidence="1">The sequence shown here is derived from an EMBL/GenBank/DDBJ whole genome shotgun (WGS) entry which is preliminary data.</text>
</comment>
<keyword evidence="2" id="KW-1185">Reference proteome</keyword>
<gene>
    <name evidence="1" type="ORF">A4R26_19990</name>
</gene>
<protein>
    <submittedName>
        <fullName evidence="1">Uncharacterized protein</fullName>
    </submittedName>
</protein>
<organism evidence="1 2">
    <name type="scientific">Niastella populi</name>
    <dbReference type="NCBI Taxonomy" id="550983"/>
    <lineage>
        <taxon>Bacteria</taxon>
        <taxon>Pseudomonadati</taxon>
        <taxon>Bacteroidota</taxon>
        <taxon>Chitinophagia</taxon>
        <taxon>Chitinophagales</taxon>
        <taxon>Chitinophagaceae</taxon>
        <taxon>Niastella</taxon>
    </lineage>
</organism>
<name>A0A1V9FPP5_9BACT</name>
<reference evidence="2" key="1">
    <citation type="submission" date="2016-04" db="EMBL/GenBank/DDBJ databases">
        <authorList>
            <person name="Chen L."/>
            <person name="Zhuang W."/>
            <person name="Wang G."/>
        </authorList>
    </citation>
    <scope>NUCLEOTIDE SEQUENCE [LARGE SCALE GENOMIC DNA]</scope>
    <source>
        <strain evidence="2">208</strain>
    </source>
</reference>
<sequence>MKYLAGLLAIVSLMSSCGSPHQLSYGGNYSDPPITQSLFADKAATISEENIQKILDGNYSLPKQLRVALIKLEGTQKRYYWNYWSDEAYLKTQQAYLDSFTAKLQQSPRVIKITSIPDMLLSKAPASFTTLRESAVRMQADVVVVYAINSDIYTKYRSFKRPDVKAFATTQLIIMDVRTGLVPFTTVVTRDFMGPQNKTDIETDEARNRVQNQAVLLTINEIGDQVTKFLSKELK</sequence>
<evidence type="ECO:0000313" key="2">
    <source>
        <dbReference type="Proteomes" id="UP000192276"/>
    </source>
</evidence>
<accession>A0A1V9FPP5</accession>
<dbReference type="AlphaFoldDB" id="A0A1V9FPP5"/>
<dbReference type="Proteomes" id="UP000192276">
    <property type="component" value="Unassembled WGS sequence"/>
</dbReference>